<keyword evidence="2" id="KW-1185">Reference proteome</keyword>
<accession>A0A2I0TK12</accession>
<evidence type="ECO:0008006" key="3">
    <source>
        <dbReference type="Google" id="ProtNLM"/>
    </source>
</evidence>
<name>A0A2I0TK12_LIMLA</name>
<dbReference type="Proteomes" id="UP000233556">
    <property type="component" value="Unassembled WGS sequence"/>
</dbReference>
<dbReference type="PANTHER" id="PTHR33332">
    <property type="entry name" value="REVERSE TRANSCRIPTASE DOMAIN-CONTAINING PROTEIN"/>
    <property type="match status" value="1"/>
</dbReference>
<organism evidence="1 2">
    <name type="scientific">Limosa lapponica baueri</name>
    <dbReference type="NCBI Taxonomy" id="1758121"/>
    <lineage>
        <taxon>Eukaryota</taxon>
        <taxon>Metazoa</taxon>
        <taxon>Chordata</taxon>
        <taxon>Craniata</taxon>
        <taxon>Vertebrata</taxon>
        <taxon>Euteleostomi</taxon>
        <taxon>Archelosauria</taxon>
        <taxon>Archosauria</taxon>
        <taxon>Dinosauria</taxon>
        <taxon>Saurischia</taxon>
        <taxon>Theropoda</taxon>
        <taxon>Coelurosauria</taxon>
        <taxon>Aves</taxon>
        <taxon>Neognathae</taxon>
        <taxon>Neoaves</taxon>
        <taxon>Charadriiformes</taxon>
        <taxon>Scolopacidae</taxon>
        <taxon>Limosa</taxon>
    </lineage>
</organism>
<dbReference type="OrthoDB" id="416454at2759"/>
<proteinExistence type="predicted"/>
<gene>
    <name evidence="1" type="ORF">llap_15556</name>
</gene>
<evidence type="ECO:0000313" key="1">
    <source>
        <dbReference type="EMBL" id="PKU34141.1"/>
    </source>
</evidence>
<protein>
    <recommendedName>
        <fullName evidence="3">Reverse transcriptase domain-containing protein</fullName>
    </recommendedName>
</protein>
<sequence length="151" mass="16975">MGPQGMHPGVLRELADVVTKSLSIILEKSRQSGEVPSDWKMGNFAPVLKKCRKEDPGNYQSVSLTSVPGKIMEQILLEAMLRHMEDTDVIQDSHYGFTKGYSCLTSLVAFYDGVTTSVDKGRAMDVIHLHFYKAFNMVPRNILLSKLEIWI</sequence>
<reference evidence="2" key="1">
    <citation type="submission" date="2017-11" db="EMBL/GenBank/DDBJ databases">
        <authorList>
            <person name="Lima N.C."/>
            <person name="Parody-Merino A.M."/>
            <person name="Battley P.F."/>
            <person name="Fidler A.E."/>
            <person name="Prosdocimi F."/>
        </authorList>
    </citation>
    <scope>NUCLEOTIDE SEQUENCE [LARGE SCALE GENOMIC DNA]</scope>
</reference>
<evidence type="ECO:0000313" key="2">
    <source>
        <dbReference type="Proteomes" id="UP000233556"/>
    </source>
</evidence>
<dbReference type="AlphaFoldDB" id="A0A2I0TK12"/>
<reference evidence="2" key="2">
    <citation type="submission" date="2017-12" db="EMBL/GenBank/DDBJ databases">
        <title>Genome sequence of the Bar-tailed Godwit (Limosa lapponica baueri).</title>
        <authorList>
            <person name="Lima N.C.B."/>
            <person name="Parody-Merino A.M."/>
            <person name="Battley P.F."/>
            <person name="Fidler A.E."/>
            <person name="Prosdocimi F."/>
        </authorList>
    </citation>
    <scope>NUCLEOTIDE SEQUENCE [LARGE SCALE GENOMIC DNA]</scope>
</reference>
<dbReference type="EMBL" id="KZ509388">
    <property type="protein sequence ID" value="PKU34141.1"/>
    <property type="molecule type" value="Genomic_DNA"/>
</dbReference>